<dbReference type="SUPFAM" id="SSF103473">
    <property type="entry name" value="MFS general substrate transporter"/>
    <property type="match status" value="1"/>
</dbReference>
<name>W7DPG2_9LIST</name>
<accession>W7DPG2</accession>
<comment type="subcellular location">
    <subcellularLocation>
        <location evidence="1">Cell membrane</location>
        <topology evidence="1">Multi-pass membrane protein</topology>
    </subcellularLocation>
</comment>
<sequence length="153" mass="16920">MAFFFYPNKGGNAGEHGAEGKKLFFGHPRGLTTLFFTEFWERFSYYGMRALLLYYMYTQVSDGGLGFSQGTSTAIMSIYGSLVYMSGVIGGWAADRVLGSRRTIFWGGVLIMAGHIVLALPMGATALFFSMALIILGTGFFKTECVECCRRFI</sequence>
<dbReference type="InterPro" id="IPR036259">
    <property type="entry name" value="MFS_trans_sf"/>
</dbReference>
<dbReference type="Proteomes" id="UP000019241">
    <property type="component" value="Unassembled WGS sequence"/>
</dbReference>
<dbReference type="Gene3D" id="1.20.1250.20">
    <property type="entry name" value="MFS general substrate transporter like domains"/>
    <property type="match status" value="1"/>
</dbReference>
<evidence type="ECO:0000256" key="5">
    <source>
        <dbReference type="ARBA" id="ARBA00022989"/>
    </source>
</evidence>
<feature type="transmembrane region" description="Helical" evidence="7">
    <location>
        <begin position="105"/>
        <end position="136"/>
    </location>
</feature>
<dbReference type="GO" id="GO:0005886">
    <property type="term" value="C:plasma membrane"/>
    <property type="evidence" value="ECO:0007669"/>
    <property type="project" value="UniProtKB-SubCell"/>
</dbReference>
<feature type="transmembrane region" description="Helical" evidence="7">
    <location>
        <begin position="74"/>
        <end position="93"/>
    </location>
</feature>
<dbReference type="PANTHER" id="PTHR23517:SF15">
    <property type="entry name" value="PROTON-DEPENDENT OLIGOPEPTIDE FAMILY TRANSPORT PROTEIN"/>
    <property type="match status" value="1"/>
</dbReference>
<evidence type="ECO:0000256" key="4">
    <source>
        <dbReference type="ARBA" id="ARBA00022692"/>
    </source>
</evidence>
<dbReference type="AlphaFoldDB" id="W7DPG2"/>
<proteinExistence type="predicted"/>
<comment type="caution">
    <text evidence="8">The sequence shown here is derived from an EMBL/GenBank/DDBJ whole genome shotgun (WGS) entry which is preliminary data.</text>
</comment>
<dbReference type="GO" id="GO:1904680">
    <property type="term" value="F:peptide transmembrane transporter activity"/>
    <property type="evidence" value="ECO:0007669"/>
    <property type="project" value="InterPro"/>
</dbReference>
<dbReference type="PANTHER" id="PTHR23517">
    <property type="entry name" value="RESISTANCE PROTEIN MDTM, PUTATIVE-RELATED-RELATED"/>
    <property type="match status" value="1"/>
</dbReference>
<dbReference type="GO" id="GO:0015833">
    <property type="term" value="P:peptide transport"/>
    <property type="evidence" value="ECO:0007669"/>
    <property type="project" value="InterPro"/>
</dbReference>
<keyword evidence="6 7" id="KW-0472">Membrane</keyword>
<dbReference type="EMBL" id="AODM01000012">
    <property type="protein sequence ID" value="EUJ61609.1"/>
    <property type="molecule type" value="Genomic_DNA"/>
</dbReference>
<protein>
    <submittedName>
        <fullName evidence="8">Proton-dependent oligopeptide transporter</fullName>
    </submittedName>
</protein>
<evidence type="ECO:0000256" key="2">
    <source>
        <dbReference type="ARBA" id="ARBA00022448"/>
    </source>
</evidence>
<dbReference type="InterPro" id="IPR005279">
    <property type="entry name" value="Dipep/tripep_permease"/>
</dbReference>
<evidence type="ECO:0000313" key="8">
    <source>
        <dbReference type="EMBL" id="EUJ61609.1"/>
    </source>
</evidence>
<keyword evidence="4 7" id="KW-0812">Transmembrane</keyword>
<dbReference type="InterPro" id="IPR050171">
    <property type="entry name" value="MFS_Transporters"/>
</dbReference>
<gene>
    <name evidence="8" type="ORF">MCOL2_04166</name>
</gene>
<keyword evidence="3" id="KW-1003">Cell membrane</keyword>
<dbReference type="NCBIfam" id="TIGR00924">
    <property type="entry name" value="yjdL_sub1_fam"/>
    <property type="match status" value="1"/>
</dbReference>
<organism evidence="8 9">
    <name type="scientific">Listeria fleischmannii FSL S10-1203</name>
    <dbReference type="NCBI Taxonomy" id="1265822"/>
    <lineage>
        <taxon>Bacteria</taxon>
        <taxon>Bacillati</taxon>
        <taxon>Bacillota</taxon>
        <taxon>Bacilli</taxon>
        <taxon>Bacillales</taxon>
        <taxon>Listeriaceae</taxon>
        <taxon>Listeria</taxon>
    </lineage>
</organism>
<keyword evidence="5 7" id="KW-1133">Transmembrane helix</keyword>
<keyword evidence="2" id="KW-0813">Transport</keyword>
<dbReference type="PATRIC" id="fig|1265822.4.peg.861"/>
<evidence type="ECO:0000256" key="7">
    <source>
        <dbReference type="SAM" id="Phobius"/>
    </source>
</evidence>
<reference evidence="8 9" key="1">
    <citation type="submission" date="2012-12" db="EMBL/GenBank/DDBJ databases">
        <title>Novel taxa of Listeriaceae from agricultural environments in the United States.</title>
        <authorList>
            <person name="den Bakker H.C."/>
            <person name="Allred A."/>
            <person name="Warchocki S."/>
            <person name="Wright E.M."/>
            <person name="Burrell A."/>
            <person name="Nightingale K.K."/>
            <person name="Kephart D."/>
            <person name="Wiedmann M."/>
        </authorList>
    </citation>
    <scope>NUCLEOTIDE SEQUENCE [LARGE SCALE GENOMIC DNA]</scope>
    <source>
        <strain evidence="8 9">FSL S10-1203</strain>
    </source>
</reference>
<evidence type="ECO:0000256" key="1">
    <source>
        <dbReference type="ARBA" id="ARBA00004651"/>
    </source>
</evidence>
<evidence type="ECO:0000256" key="6">
    <source>
        <dbReference type="ARBA" id="ARBA00023136"/>
    </source>
</evidence>
<evidence type="ECO:0000313" key="9">
    <source>
        <dbReference type="Proteomes" id="UP000019241"/>
    </source>
</evidence>
<evidence type="ECO:0000256" key="3">
    <source>
        <dbReference type="ARBA" id="ARBA00022475"/>
    </source>
</evidence>